<dbReference type="EMBL" id="QNUH01000002">
    <property type="protein sequence ID" value="REC79864.1"/>
    <property type="molecule type" value="Genomic_DNA"/>
</dbReference>
<organism evidence="2 3">
    <name type="scientific">Chryseobacterium elymi</name>
    <dbReference type="NCBI Taxonomy" id="395936"/>
    <lineage>
        <taxon>Bacteria</taxon>
        <taxon>Pseudomonadati</taxon>
        <taxon>Bacteroidota</taxon>
        <taxon>Flavobacteriia</taxon>
        <taxon>Flavobacteriales</taxon>
        <taxon>Weeksellaceae</taxon>
        <taxon>Chryseobacterium group</taxon>
        <taxon>Chryseobacterium</taxon>
    </lineage>
</organism>
<reference evidence="2 3" key="1">
    <citation type="journal article" date="2010" name="Syst. Appl. Microbiol.">
        <title>Four new species of Chryseobacterium from the rhizosphere of coastal sand dune plants, Chryseobacterium elymi sp. nov., Chryseobacterium hagamense sp. nov., Chryseobacterium lathyri sp. nov. and Chryseobacterium rhizosphaerae sp. nov.</title>
        <authorList>
            <person name="Cho S.H."/>
            <person name="Lee K.S."/>
            <person name="Shin D.S."/>
            <person name="Han J.H."/>
            <person name="Park K.S."/>
            <person name="Lee C.H."/>
            <person name="Park K.H."/>
            <person name="Kim S.B."/>
        </authorList>
    </citation>
    <scope>NUCLEOTIDE SEQUENCE [LARGE SCALE GENOMIC DNA]</scope>
    <source>
        <strain evidence="2 3">KCTC 22547</strain>
    </source>
</reference>
<dbReference type="InterPro" id="IPR036291">
    <property type="entry name" value="NAD(P)-bd_dom_sf"/>
</dbReference>
<feature type="domain" description="NAD-dependent epimerase/dehydratase" evidence="1">
    <location>
        <begin position="4"/>
        <end position="224"/>
    </location>
</feature>
<dbReference type="Gene3D" id="3.40.50.720">
    <property type="entry name" value="NAD(P)-binding Rossmann-like Domain"/>
    <property type="match status" value="1"/>
</dbReference>
<dbReference type="InterPro" id="IPR051783">
    <property type="entry name" value="NAD(P)-dependent_oxidoreduct"/>
</dbReference>
<comment type="caution">
    <text evidence="2">The sequence shown here is derived from an EMBL/GenBank/DDBJ whole genome shotgun (WGS) entry which is preliminary data.</text>
</comment>
<evidence type="ECO:0000259" key="1">
    <source>
        <dbReference type="Pfam" id="PF01370"/>
    </source>
</evidence>
<dbReference type="GO" id="GO:0005737">
    <property type="term" value="C:cytoplasm"/>
    <property type="evidence" value="ECO:0007669"/>
    <property type="project" value="TreeGrafter"/>
</dbReference>
<dbReference type="GO" id="GO:0004029">
    <property type="term" value="F:aldehyde dehydrogenase (NAD+) activity"/>
    <property type="evidence" value="ECO:0007669"/>
    <property type="project" value="TreeGrafter"/>
</dbReference>
<dbReference type="RefSeq" id="WP_116010551.1">
    <property type="nucleotide sequence ID" value="NZ_QNUH01000002.1"/>
</dbReference>
<evidence type="ECO:0000313" key="3">
    <source>
        <dbReference type="Proteomes" id="UP000257030"/>
    </source>
</evidence>
<dbReference type="Pfam" id="PF01370">
    <property type="entry name" value="Epimerase"/>
    <property type="match status" value="1"/>
</dbReference>
<accession>A0A3D9DPD6</accession>
<proteinExistence type="predicted"/>
<dbReference type="Proteomes" id="UP000257030">
    <property type="component" value="Unassembled WGS sequence"/>
</dbReference>
<keyword evidence="3" id="KW-1185">Reference proteome</keyword>
<name>A0A3D9DPD6_9FLAO</name>
<dbReference type="InterPro" id="IPR001509">
    <property type="entry name" value="Epimerase_deHydtase"/>
</dbReference>
<dbReference type="SUPFAM" id="SSF51735">
    <property type="entry name" value="NAD(P)-binding Rossmann-fold domains"/>
    <property type="match status" value="1"/>
</dbReference>
<evidence type="ECO:0000313" key="2">
    <source>
        <dbReference type="EMBL" id="REC79864.1"/>
    </source>
</evidence>
<gene>
    <name evidence="2" type="ORF">DRF60_02455</name>
</gene>
<dbReference type="OrthoDB" id="9803111at2"/>
<dbReference type="PANTHER" id="PTHR48079">
    <property type="entry name" value="PROTEIN YEEZ"/>
    <property type="match status" value="1"/>
</dbReference>
<dbReference type="AlphaFoldDB" id="A0A3D9DPD6"/>
<protein>
    <submittedName>
        <fullName evidence="2">Dihydroflavonol 4-reductase</fullName>
    </submittedName>
</protein>
<dbReference type="PANTHER" id="PTHR48079:SF6">
    <property type="entry name" value="NAD(P)-BINDING DOMAIN-CONTAINING PROTEIN-RELATED"/>
    <property type="match status" value="1"/>
</dbReference>
<sequence>MKKVFVTGATGLLGTNTIIKLLQYDYYVTALVRKKSSWMGEENENLRLIEGDLFSDISEHLHGVDAVIHIAAETSQALLHYKDYKKTNYDAVVHLFAQTVSARAGKFLFVSTANTLGYGNPVALGNEKAPQLYPFTCSYYAQSKLETENYLLRQNRETKVMIVNPTFMIGAYDHKPSSGKIIFWAWKKKFVFYPKGGKNFVHAEDVAEGIIKAIENGKNGEKYLLANENLTYKEFFRKVNTITKQAPVMIPIPNSGLVVLGIIGDVLRKLKIKTSLSSPNMKALRINNYYSNRKSSEDLEVRYQTVDKAVKDAIHFFERKNMNLKQVERKIN</sequence>